<dbReference type="PANTHER" id="PTHR30329:SF20">
    <property type="entry name" value="EXPORTED PROTEIN"/>
    <property type="match status" value="1"/>
</dbReference>
<feature type="transmembrane region" description="Helical" evidence="9">
    <location>
        <begin position="60"/>
        <end position="80"/>
    </location>
</feature>
<evidence type="ECO:0000313" key="12">
    <source>
        <dbReference type="Proteomes" id="UP001232156"/>
    </source>
</evidence>
<evidence type="ECO:0000256" key="4">
    <source>
        <dbReference type="ARBA" id="ARBA00022692"/>
    </source>
</evidence>
<dbReference type="PROSITE" id="PS51123">
    <property type="entry name" value="OMPA_2"/>
    <property type="match status" value="1"/>
</dbReference>
<comment type="caution">
    <text evidence="11">The sequence shown here is derived from an EMBL/GenBank/DDBJ whole genome shotgun (WGS) entry which is preliminary data.</text>
</comment>
<evidence type="ECO:0000256" key="8">
    <source>
        <dbReference type="SAM" id="MobiDB-lite"/>
    </source>
</evidence>
<evidence type="ECO:0000256" key="7">
    <source>
        <dbReference type="PROSITE-ProRule" id="PRU00473"/>
    </source>
</evidence>
<dbReference type="Pfam" id="PF13677">
    <property type="entry name" value="MotB_plug"/>
    <property type="match status" value="1"/>
</dbReference>
<organism evidence="11 12">
    <name type="scientific">Yanghanlia caeni</name>
    <dbReference type="NCBI Taxonomy" id="3064283"/>
    <lineage>
        <taxon>Bacteria</taxon>
        <taxon>Pseudomonadati</taxon>
        <taxon>Pseudomonadota</taxon>
        <taxon>Betaproteobacteria</taxon>
        <taxon>Burkholderiales</taxon>
        <taxon>Alcaligenaceae</taxon>
        <taxon>Yanghanlia</taxon>
    </lineage>
</organism>
<feature type="region of interest" description="Disordered" evidence="8">
    <location>
        <begin position="279"/>
        <end position="303"/>
    </location>
</feature>
<keyword evidence="12" id="KW-1185">Reference proteome</keyword>
<dbReference type="Proteomes" id="UP001232156">
    <property type="component" value="Unassembled WGS sequence"/>
</dbReference>
<reference evidence="11 12" key="1">
    <citation type="submission" date="2023-08" db="EMBL/GenBank/DDBJ databases">
        <title>Alcaligenaceae gen. nov., a novel taxon isolated from the sludge of Yixing Pesticide Factory.</title>
        <authorList>
            <person name="Ruan L."/>
        </authorList>
    </citation>
    <scope>NUCLEOTIDE SEQUENCE [LARGE SCALE GENOMIC DNA]</scope>
    <source>
        <strain evidence="11 12">LG-2</strain>
    </source>
</reference>
<dbReference type="RefSeq" id="WP_165278933.1">
    <property type="nucleotide sequence ID" value="NZ_JAUZQE010000019.1"/>
</dbReference>
<dbReference type="SUPFAM" id="SSF103088">
    <property type="entry name" value="OmpA-like"/>
    <property type="match status" value="1"/>
</dbReference>
<evidence type="ECO:0000259" key="10">
    <source>
        <dbReference type="PROSITE" id="PS51123"/>
    </source>
</evidence>
<evidence type="ECO:0000256" key="9">
    <source>
        <dbReference type="SAM" id="Phobius"/>
    </source>
</evidence>
<accession>A0ABU1D6V0</accession>
<feature type="compositionally biased region" description="Gly residues" evidence="8">
    <location>
        <begin position="174"/>
        <end position="183"/>
    </location>
</feature>
<dbReference type="InterPro" id="IPR050330">
    <property type="entry name" value="Bact_OuterMem_StrucFunc"/>
</dbReference>
<gene>
    <name evidence="11" type="ORF">Q8947_09265</name>
</gene>
<evidence type="ECO:0000256" key="2">
    <source>
        <dbReference type="ARBA" id="ARBA00008914"/>
    </source>
</evidence>
<evidence type="ECO:0000256" key="1">
    <source>
        <dbReference type="ARBA" id="ARBA00004162"/>
    </source>
</evidence>
<dbReference type="InterPro" id="IPR036737">
    <property type="entry name" value="OmpA-like_sf"/>
</dbReference>
<comment type="similarity">
    <text evidence="2">Belongs to the MotB family.</text>
</comment>
<protein>
    <submittedName>
        <fullName evidence="11">OmpA family protein</fullName>
    </submittedName>
</protein>
<keyword evidence="5 9" id="KW-1133">Transmembrane helix</keyword>
<feature type="compositionally biased region" description="Low complexity" evidence="8">
    <location>
        <begin position="137"/>
        <end position="152"/>
    </location>
</feature>
<dbReference type="InterPro" id="IPR025713">
    <property type="entry name" value="MotB-like_N_dom"/>
</dbReference>
<keyword evidence="3" id="KW-1003">Cell membrane</keyword>
<feature type="region of interest" description="Disordered" evidence="8">
    <location>
        <begin position="135"/>
        <end position="202"/>
    </location>
</feature>
<keyword evidence="6 7" id="KW-0472">Membrane</keyword>
<proteinExistence type="inferred from homology"/>
<dbReference type="Pfam" id="PF00691">
    <property type="entry name" value="OmpA"/>
    <property type="match status" value="1"/>
</dbReference>
<evidence type="ECO:0000256" key="3">
    <source>
        <dbReference type="ARBA" id="ARBA00022475"/>
    </source>
</evidence>
<name>A0ABU1D6V0_9BURK</name>
<dbReference type="Gene3D" id="3.30.1330.60">
    <property type="entry name" value="OmpA-like domain"/>
    <property type="match status" value="1"/>
</dbReference>
<dbReference type="PANTHER" id="PTHR30329">
    <property type="entry name" value="STATOR ELEMENT OF FLAGELLAR MOTOR COMPLEX"/>
    <property type="match status" value="1"/>
</dbReference>
<comment type="subcellular location">
    <subcellularLocation>
        <location evidence="1">Cell membrane</location>
        <topology evidence="1">Single-pass membrane protein</topology>
    </subcellularLocation>
</comment>
<evidence type="ECO:0000256" key="5">
    <source>
        <dbReference type="ARBA" id="ARBA00022989"/>
    </source>
</evidence>
<dbReference type="CDD" id="cd07185">
    <property type="entry name" value="OmpA_C-like"/>
    <property type="match status" value="1"/>
</dbReference>
<evidence type="ECO:0000313" key="11">
    <source>
        <dbReference type="EMBL" id="MDR4126169.1"/>
    </source>
</evidence>
<evidence type="ECO:0000256" key="6">
    <source>
        <dbReference type="ARBA" id="ARBA00023136"/>
    </source>
</evidence>
<feature type="domain" description="OmpA-like" evidence="10">
    <location>
        <begin position="329"/>
        <end position="450"/>
    </location>
</feature>
<sequence>MKGSLGELHPSRAVARRMHELETELQQARTHLRQLSKSPDTLARWGLDQPAQAEQEEGWFLTYLDMMTLLLVVMIVMLAFSGTFGERAGAVLDSFRTAVVTPVVETEPGTETGTDTPQADADAPVTTAVFADPEPITSSVPATATAPAPDSDVPIEPDDTAAAPPAADHEGDGLLPGGAGLLPGKGDAPVVQSGDGAATPSAAHEPALADMGRPAHPADVGPLPRDALVHLGSHVPAPEPESTGRSTDTLYPGFSAADLAASFIGPPRPEWLMAASTPSVEEDVTDATPAPAAAPAPTEEDDPVSEGELLAADLQLGELGGDVEVIVSERTVSFRVNSEILFDTSQADLSRSGLAVLRNIVKVLARNNYEITVEGHTDSVPVRRNVRFPSNWELSSARAGSVVRYLQANGIDRTRLKAVGYADTRPIADNHTPDGRARNRRVELVIEKRHQQ</sequence>
<keyword evidence="4 9" id="KW-0812">Transmembrane</keyword>
<feature type="compositionally biased region" description="Low complexity" evidence="8">
    <location>
        <begin position="286"/>
        <end position="297"/>
    </location>
</feature>
<dbReference type="InterPro" id="IPR006665">
    <property type="entry name" value="OmpA-like"/>
</dbReference>
<dbReference type="EMBL" id="JAUZQE010000019">
    <property type="protein sequence ID" value="MDR4126169.1"/>
    <property type="molecule type" value="Genomic_DNA"/>
</dbReference>